<sequence length="60" mass="6289">MPSSHLPFCSPGLTDTPMHLLSVFCTLDLHHSPASLTPTSAFPPITHHSPSCPLSPSPAS</sequence>
<dbReference type="Proteomes" id="UP000324222">
    <property type="component" value="Unassembled WGS sequence"/>
</dbReference>
<comment type="caution">
    <text evidence="1">The sequence shown here is derived from an EMBL/GenBank/DDBJ whole genome shotgun (WGS) entry which is preliminary data.</text>
</comment>
<proteinExistence type="predicted"/>
<evidence type="ECO:0000313" key="1">
    <source>
        <dbReference type="EMBL" id="MPC68632.1"/>
    </source>
</evidence>
<protein>
    <submittedName>
        <fullName evidence="1">Uncharacterized protein</fullName>
    </submittedName>
</protein>
<gene>
    <name evidence="1" type="ORF">E2C01_062835</name>
</gene>
<evidence type="ECO:0000313" key="2">
    <source>
        <dbReference type="Proteomes" id="UP000324222"/>
    </source>
</evidence>
<reference evidence="1 2" key="1">
    <citation type="submission" date="2019-05" db="EMBL/GenBank/DDBJ databases">
        <title>Another draft genome of Portunus trituberculatus and its Hox gene families provides insights of decapod evolution.</title>
        <authorList>
            <person name="Jeong J.-H."/>
            <person name="Song I."/>
            <person name="Kim S."/>
            <person name="Choi T."/>
            <person name="Kim D."/>
            <person name="Ryu S."/>
            <person name="Kim W."/>
        </authorList>
    </citation>
    <scope>NUCLEOTIDE SEQUENCE [LARGE SCALE GENOMIC DNA]</scope>
    <source>
        <tissue evidence="1">Muscle</tissue>
    </source>
</reference>
<dbReference type="EMBL" id="VSRR010028141">
    <property type="protein sequence ID" value="MPC68632.1"/>
    <property type="molecule type" value="Genomic_DNA"/>
</dbReference>
<accession>A0A5B7HC84</accession>
<dbReference type="AlphaFoldDB" id="A0A5B7HC84"/>
<name>A0A5B7HC84_PORTR</name>
<organism evidence="1 2">
    <name type="scientific">Portunus trituberculatus</name>
    <name type="common">Swimming crab</name>
    <name type="synonym">Neptunus trituberculatus</name>
    <dbReference type="NCBI Taxonomy" id="210409"/>
    <lineage>
        <taxon>Eukaryota</taxon>
        <taxon>Metazoa</taxon>
        <taxon>Ecdysozoa</taxon>
        <taxon>Arthropoda</taxon>
        <taxon>Crustacea</taxon>
        <taxon>Multicrustacea</taxon>
        <taxon>Malacostraca</taxon>
        <taxon>Eumalacostraca</taxon>
        <taxon>Eucarida</taxon>
        <taxon>Decapoda</taxon>
        <taxon>Pleocyemata</taxon>
        <taxon>Brachyura</taxon>
        <taxon>Eubrachyura</taxon>
        <taxon>Portunoidea</taxon>
        <taxon>Portunidae</taxon>
        <taxon>Portuninae</taxon>
        <taxon>Portunus</taxon>
    </lineage>
</organism>
<keyword evidence="2" id="KW-1185">Reference proteome</keyword>